<dbReference type="InterPro" id="IPR036388">
    <property type="entry name" value="WH-like_DNA-bd_sf"/>
</dbReference>
<dbReference type="InterPro" id="IPR014284">
    <property type="entry name" value="RNA_pol_sigma-70_dom"/>
</dbReference>
<dbReference type="PANTHER" id="PTHR30385">
    <property type="entry name" value="SIGMA FACTOR F FLAGELLAR"/>
    <property type="match status" value="1"/>
</dbReference>
<evidence type="ECO:0000256" key="2">
    <source>
        <dbReference type="ARBA" id="ARBA00023082"/>
    </source>
</evidence>
<proteinExistence type="predicted"/>
<evidence type="ECO:0000313" key="6">
    <source>
        <dbReference type="EMBL" id="VTQ86466.1"/>
    </source>
</evidence>
<dbReference type="InterPro" id="IPR013325">
    <property type="entry name" value="RNA_pol_sigma_r2"/>
</dbReference>
<accession>A0A4U9R5Y4</accession>
<dbReference type="SUPFAM" id="SSF88659">
    <property type="entry name" value="Sigma3 and sigma4 domains of RNA polymerase sigma factors"/>
    <property type="match status" value="1"/>
</dbReference>
<dbReference type="Gene3D" id="1.10.10.10">
    <property type="entry name" value="Winged helix-like DNA-binding domain superfamily/Winged helix DNA-binding domain"/>
    <property type="match status" value="1"/>
</dbReference>
<evidence type="ECO:0000259" key="5">
    <source>
        <dbReference type="Pfam" id="PF04542"/>
    </source>
</evidence>
<evidence type="ECO:0000256" key="3">
    <source>
        <dbReference type="ARBA" id="ARBA00023125"/>
    </source>
</evidence>
<protein>
    <submittedName>
        <fullName evidence="6">Sigma-70 family RNA polymerase sigma factor</fullName>
    </submittedName>
</protein>
<dbReference type="NCBIfam" id="TIGR02937">
    <property type="entry name" value="sigma70-ECF"/>
    <property type="match status" value="1"/>
</dbReference>
<dbReference type="GO" id="GO:0006352">
    <property type="term" value="P:DNA-templated transcription initiation"/>
    <property type="evidence" value="ECO:0007669"/>
    <property type="project" value="InterPro"/>
</dbReference>
<dbReference type="RefSeq" id="WP_138209643.1">
    <property type="nucleotide sequence ID" value="NZ_CBCRUQ010000016.1"/>
</dbReference>
<dbReference type="EMBL" id="LR590481">
    <property type="protein sequence ID" value="VTQ86466.1"/>
    <property type="molecule type" value="Genomic_DNA"/>
</dbReference>
<keyword evidence="3" id="KW-0238">DNA-binding</keyword>
<feature type="domain" description="RNA polymerase sigma-70 region 2" evidence="5">
    <location>
        <begin position="29"/>
        <end position="94"/>
    </location>
</feature>
<dbReference type="InterPro" id="IPR013324">
    <property type="entry name" value="RNA_pol_sigma_r3/r4-like"/>
</dbReference>
<keyword evidence="1" id="KW-0805">Transcription regulation</keyword>
<gene>
    <name evidence="6" type="ORF">NCTC503_00934</name>
</gene>
<dbReference type="InterPro" id="IPR007627">
    <property type="entry name" value="RNA_pol_sigma70_r2"/>
</dbReference>
<evidence type="ECO:0000256" key="4">
    <source>
        <dbReference type="ARBA" id="ARBA00023163"/>
    </source>
</evidence>
<keyword evidence="2" id="KW-0731">Sigma factor</keyword>
<dbReference type="Gene3D" id="1.10.1740.10">
    <property type="match status" value="1"/>
</dbReference>
<dbReference type="AlphaFoldDB" id="A0A4U9R5Y4"/>
<dbReference type="GO" id="GO:0003677">
    <property type="term" value="F:DNA binding"/>
    <property type="evidence" value="ECO:0007669"/>
    <property type="project" value="UniProtKB-KW"/>
</dbReference>
<keyword evidence="4" id="KW-0804">Transcription</keyword>
<dbReference type="SUPFAM" id="SSF88946">
    <property type="entry name" value="Sigma2 domain of RNA polymerase sigma factors"/>
    <property type="match status" value="1"/>
</dbReference>
<keyword evidence="7" id="KW-1185">Reference proteome</keyword>
<dbReference type="KEGG" id="hhw:NCTC503_00934"/>
<name>A0A4U9R5Y4_HATHI</name>
<evidence type="ECO:0000313" key="7">
    <source>
        <dbReference type="Proteomes" id="UP000308489"/>
    </source>
</evidence>
<reference evidence="6 7" key="1">
    <citation type="submission" date="2019-05" db="EMBL/GenBank/DDBJ databases">
        <authorList>
            <consortium name="Pathogen Informatics"/>
        </authorList>
    </citation>
    <scope>NUCLEOTIDE SEQUENCE [LARGE SCALE GENOMIC DNA]</scope>
    <source>
        <strain evidence="6 7">NCTC503</strain>
    </source>
</reference>
<sequence length="195" mass="22880">MGKTSKQEIENLVIQSKRGDKGSIEELLNRFTPYIIKRAGEVYLKGYDRDDLMQIAYIYLLNCIDKYKINSNSFTTYVIRAIDNAFNYEIRKRAKDNYEGSLEWENSDGVSLMEVLPSNLNIEEECIKKEESDLVIKLTEKLPMNYRNVIEEIFLKEISLKEYAEKYNINYSTAIKRKSRALKKLKGYMESYSVT</sequence>
<evidence type="ECO:0000256" key="1">
    <source>
        <dbReference type="ARBA" id="ARBA00023015"/>
    </source>
</evidence>
<dbReference type="Pfam" id="PF04542">
    <property type="entry name" value="Sigma70_r2"/>
    <property type="match status" value="1"/>
</dbReference>
<dbReference type="GO" id="GO:0016987">
    <property type="term" value="F:sigma factor activity"/>
    <property type="evidence" value="ECO:0007669"/>
    <property type="project" value="UniProtKB-KW"/>
</dbReference>
<dbReference type="OrthoDB" id="1954605at2"/>
<dbReference type="Proteomes" id="UP000308489">
    <property type="component" value="Chromosome 1"/>
</dbReference>
<organism evidence="6 7">
    <name type="scientific">Hathewaya histolytica</name>
    <name type="common">Clostridium histolyticum</name>
    <dbReference type="NCBI Taxonomy" id="1498"/>
    <lineage>
        <taxon>Bacteria</taxon>
        <taxon>Bacillati</taxon>
        <taxon>Bacillota</taxon>
        <taxon>Clostridia</taxon>
        <taxon>Eubacteriales</taxon>
        <taxon>Clostridiaceae</taxon>
        <taxon>Hathewaya</taxon>
    </lineage>
</organism>